<dbReference type="InterPro" id="IPR002758">
    <property type="entry name" value="Cation_antiport_E"/>
</dbReference>
<accession>A0A1B7LZR1</accession>
<gene>
    <name evidence="8" type="ORF">A6F49_09210</name>
</gene>
<dbReference type="NCBIfam" id="NF006521">
    <property type="entry name" value="PRK08965.1-5"/>
    <property type="match status" value="1"/>
</dbReference>
<proteinExistence type="inferred from homology"/>
<evidence type="ECO:0000313" key="8">
    <source>
        <dbReference type="EMBL" id="OAV61147.1"/>
    </source>
</evidence>
<name>A0A1B7LZR1_9MICC</name>
<dbReference type="EMBL" id="LXEY01000017">
    <property type="protein sequence ID" value="OAV61147.1"/>
    <property type="molecule type" value="Genomic_DNA"/>
</dbReference>
<organism evidence="8 9">
    <name type="scientific">Enteractinococcus helveticum</name>
    <dbReference type="NCBI Taxonomy" id="1837282"/>
    <lineage>
        <taxon>Bacteria</taxon>
        <taxon>Bacillati</taxon>
        <taxon>Actinomycetota</taxon>
        <taxon>Actinomycetes</taxon>
        <taxon>Micrococcales</taxon>
        <taxon>Micrococcaceae</taxon>
    </lineage>
</organism>
<evidence type="ECO:0000256" key="3">
    <source>
        <dbReference type="ARBA" id="ARBA00022475"/>
    </source>
</evidence>
<sequence>MPNIPKTSQYRHPDMPSAIEDKRSRLSQWPMIVGLTFIWVALWQDLTLGTFVLGIIFSTAVMLLLRLPPVPFADRFNVYHTIKFMFYFLWKITAATWDVAVKAGKPGPKVVNSVVAVKLRTQDDLLLTLVGHVYALIPGSLVIDVDRPSSTLFLHVLDIPDEDAAEAFRVDSLDIEARMIRGFGSKRDYELVKTEDAADDGIVRRHTELSDADAFTEQEEGS</sequence>
<evidence type="ECO:0000256" key="2">
    <source>
        <dbReference type="ARBA" id="ARBA00006228"/>
    </source>
</evidence>
<dbReference type="GO" id="GO:0008324">
    <property type="term" value="F:monoatomic cation transmembrane transporter activity"/>
    <property type="evidence" value="ECO:0007669"/>
    <property type="project" value="InterPro"/>
</dbReference>
<comment type="similarity">
    <text evidence="2">Belongs to the CPA3 antiporters (TC 2.A.63) subunit E family.</text>
</comment>
<comment type="caution">
    <text evidence="8">The sequence shown here is derived from an EMBL/GenBank/DDBJ whole genome shotgun (WGS) entry which is preliminary data.</text>
</comment>
<keyword evidence="3" id="KW-1003">Cell membrane</keyword>
<feature type="transmembrane region" description="Helical" evidence="7">
    <location>
        <begin position="26"/>
        <end position="42"/>
    </location>
</feature>
<evidence type="ECO:0008006" key="10">
    <source>
        <dbReference type="Google" id="ProtNLM"/>
    </source>
</evidence>
<keyword evidence="9" id="KW-1185">Reference proteome</keyword>
<evidence type="ECO:0000256" key="7">
    <source>
        <dbReference type="SAM" id="Phobius"/>
    </source>
</evidence>
<dbReference type="Pfam" id="PF01899">
    <property type="entry name" value="MNHE"/>
    <property type="match status" value="1"/>
</dbReference>
<keyword evidence="4 7" id="KW-0812">Transmembrane</keyword>
<dbReference type="GO" id="GO:0005886">
    <property type="term" value="C:plasma membrane"/>
    <property type="evidence" value="ECO:0007669"/>
    <property type="project" value="UniProtKB-SubCell"/>
</dbReference>
<keyword evidence="6 7" id="KW-0472">Membrane</keyword>
<dbReference type="AlphaFoldDB" id="A0A1B7LZR1"/>
<comment type="subcellular location">
    <subcellularLocation>
        <location evidence="1">Cell membrane</location>
        <topology evidence="1">Multi-pass membrane protein</topology>
    </subcellularLocation>
</comment>
<keyword evidence="5 7" id="KW-1133">Transmembrane helix</keyword>
<reference evidence="8 9" key="1">
    <citation type="submission" date="2016-04" db="EMBL/GenBank/DDBJ databases">
        <title>First whole genome shotgun sequence of the bacterium Enteractinococcus sp. strain UASWS1574.</title>
        <authorList>
            <person name="Crovadore J."/>
            <person name="Chablais R."/>
            <person name="Lefort F."/>
        </authorList>
    </citation>
    <scope>NUCLEOTIDE SEQUENCE [LARGE SCALE GENOMIC DNA]</scope>
    <source>
        <strain evidence="8 9">UASWS1574</strain>
    </source>
</reference>
<feature type="transmembrane region" description="Helical" evidence="7">
    <location>
        <begin position="48"/>
        <end position="67"/>
    </location>
</feature>
<evidence type="ECO:0000256" key="4">
    <source>
        <dbReference type="ARBA" id="ARBA00022692"/>
    </source>
</evidence>
<dbReference type="PANTHER" id="PTHR34584">
    <property type="entry name" value="NA(+)/H(+) ANTIPORTER SUBUNIT E1"/>
    <property type="match status" value="1"/>
</dbReference>
<protein>
    <recommendedName>
        <fullName evidence="10">Na+/H+ antiporter subunit E</fullName>
    </recommendedName>
</protein>
<evidence type="ECO:0000313" key="9">
    <source>
        <dbReference type="Proteomes" id="UP000078292"/>
    </source>
</evidence>
<evidence type="ECO:0000256" key="1">
    <source>
        <dbReference type="ARBA" id="ARBA00004651"/>
    </source>
</evidence>
<evidence type="ECO:0000256" key="6">
    <source>
        <dbReference type="ARBA" id="ARBA00023136"/>
    </source>
</evidence>
<dbReference type="STRING" id="1837282.A6F49_09210"/>
<dbReference type="Proteomes" id="UP000078292">
    <property type="component" value="Unassembled WGS sequence"/>
</dbReference>
<dbReference type="PANTHER" id="PTHR34584:SF1">
    <property type="entry name" value="NA(+)_H(+) ANTIPORTER SUBUNIT E1"/>
    <property type="match status" value="1"/>
</dbReference>
<evidence type="ECO:0000256" key="5">
    <source>
        <dbReference type="ARBA" id="ARBA00022989"/>
    </source>
</evidence>
<dbReference type="RefSeq" id="WP_052504847.1">
    <property type="nucleotide sequence ID" value="NZ_LXEY01000017.1"/>
</dbReference>